<evidence type="ECO:0000313" key="8">
    <source>
        <dbReference type="Proteomes" id="UP000198703"/>
    </source>
</evidence>
<reference evidence="7 8" key="1">
    <citation type="submission" date="2016-10" db="EMBL/GenBank/DDBJ databases">
        <authorList>
            <person name="de Groot N.N."/>
        </authorList>
    </citation>
    <scope>NUCLEOTIDE SEQUENCE [LARGE SCALE GENOMIC DNA]</scope>
    <source>
        <strain evidence="7 8">DSM 15345</strain>
    </source>
</reference>
<keyword evidence="3 5" id="KW-0479">Metal-binding</keyword>
<dbReference type="GO" id="GO:0090729">
    <property type="term" value="F:toxin activity"/>
    <property type="evidence" value="ECO:0007669"/>
    <property type="project" value="UniProtKB-KW"/>
</dbReference>
<dbReference type="SUPFAM" id="SSF88723">
    <property type="entry name" value="PIN domain-like"/>
    <property type="match status" value="1"/>
</dbReference>
<name>A0A1H4EZS4_9RHOB</name>
<keyword evidence="5" id="KW-0800">Toxin</keyword>
<evidence type="ECO:0000256" key="1">
    <source>
        <dbReference type="ARBA" id="ARBA00022649"/>
    </source>
</evidence>
<dbReference type="GO" id="GO:0004540">
    <property type="term" value="F:RNA nuclease activity"/>
    <property type="evidence" value="ECO:0007669"/>
    <property type="project" value="InterPro"/>
</dbReference>
<evidence type="ECO:0000256" key="2">
    <source>
        <dbReference type="ARBA" id="ARBA00022722"/>
    </source>
</evidence>
<evidence type="ECO:0000256" key="3">
    <source>
        <dbReference type="ARBA" id="ARBA00022723"/>
    </source>
</evidence>
<dbReference type="HAMAP" id="MF_00265">
    <property type="entry name" value="VapC_Nob1"/>
    <property type="match status" value="1"/>
</dbReference>
<dbReference type="Pfam" id="PF01850">
    <property type="entry name" value="PIN"/>
    <property type="match status" value="1"/>
</dbReference>
<protein>
    <recommendedName>
        <fullName evidence="5">Ribonuclease VapC</fullName>
        <shortName evidence="5">RNase VapC</shortName>
        <ecNumber evidence="5">3.1.-.-</ecNumber>
    </recommendedName>
    <alternativeName>
        <fullName evidence="5">Toxin VapC</fullName>
    </alternativeName>
</protein>
<comment type="function">
    <text evidence="5">Toxic component of a toxin-antitoxin (TA) system. An RNase.</text>
</comment>
<dbReference type="Proteomes" id="UP000198703">
    <property type="component" value="Unassembled WGS sequence"/>
</dbReference>
<dbReference type="RefSeq" id="WP_093255590.1">
    <property type="nucleotide sequence ID" value="NZ_FNQM01000017.1"/>
</dbReference>
<feature type="domain" description="PIN" evidence="6">
    <location>
        <begin position="2"/>
        <end position="113"/>
    </location>
</feature>
<proteinExistence type="inferred from homology"/>
<dbReference type="GO" id="GO:0000287">
    <property type="term" value="F:magnesium ion binding"/>
    <property type="evidence" value="ECO:0007669"/>
    <property type="project" value="UniProtKB-UniRule"/>
</dbReference>
<keyword evidence="4 5" id="KW-0378">Hydrolase</keyword>
<dbReference type="EMBL" id="FNQM01000017">
    <property type="protein sequence ID" value="SEA90277.1"/>
    <property type="molecule type" value="Genomic_DNA"/>
</dbReference>
<evidence type="ECO:0000313" key="7">
    <source>
        <dbReference type="EMBL" id="SEA90277.1"/>
    </source>
</evidence>
<evidence type="ECO:0000256" key="4">
    <source>
        <dbReference type="ARBA" id="ARBA00022801"/>
    </source>
</evidence>
<dbReference type="EC" id="3.1.-.-" evidence="5"/>
<keyword evidence="8" id="KW-1185">Reference proteome</keyword>
<dbReference type="InterPro" id="IPR002716">
    <property type="entry name" value="PIN_dom"/>
</dbReference>
<dbReference type="InterPro" id="IPR022907">
    <property type="entry name" value="VapC_family"/>
</dbReference>
<comment type="cofactor">
    <cofactor evidence="5">
        <name>Mg(2+)</name>
        <dbReference type="ChEBI" id="CHEBI:18420"/>
    </cofactor>
</comment>
<organism evidence="7 8">
    <name type="scientific">Rubrimonas cliftonensis</name>
    <dbReference type="NCBI Taxonomy" id="89524"/>
    <lineage>
        <taxon>Bacteria</taxon>
        <taxon>Pseudomonadati</taxon>
        <taxon>Pseudomonadota</taxon>
        <taxon>Alphaproteobacteria</taxon>
        <taxon>Rhodobacterales</taxon>
        <taxon>Paracoccaceae</taxon>
        <taxon>Rubrimonas</taxon>
    </lineage>
</organism>
<feature type="binding site" evidence="5">
    <location>
        <position position="5"/>
    </location>
    <ligand>
        <name>Mg(2+)</name>
        <dbReference type="ChEBI" id="CHEBI:18420"/>
    </ligand>
</feature>
<sequence>MILTDTSVWVDHLRAGDPALAALLDEGRVLAHPWVIAEIALGSLRDRETVLSLLEGLPQAPTATVEELRHLIEQRMLFSRGVGLVDVGLLAACLLVPDCRLWTRDRRLAAVAGEMALSFNPES</sequence>
<keyword evidence="2 5" id="KW-0540">Nuclease</keyword>
<dbReference type="InterPro" id="IPR029060">
    <property type="entry name" value="PIN-like_dom_sf"/>
</dbReference>
<evidence type="ECO:0000256" key="5">
    <source>
        <dbReference type="HAMAP-Rule" id="MF_00265"/>
    </source>
</evidence>
<dbReference type="Gene3D" id="3.40.50.1010">
    <property type="entry name" value="5'-nuclease"/>
    <property type="match status" value="1"/>
</dbReference>
<gene>
    <name evidence="5" type="primary">vapC</name>
    <name evidence="7" type="ORF">SAMN05444370_11715</name>
</gene>
<accession>A0A1H4EZS4</accession>
<dbReference type="AlphaFoldDB" id="A0A1H4EZS4"/>
<feature type="binding site" evidence="5">
    <location>
        <position position="86"/>
    </location>
    <ligand>
        <name>Mg(2+)</name>
        <dbReference type="ChEBI" id="CHEBI:18420"/>
    </ligand>
</feature>
<keyword evidence="1 5" id="KW-1277">Toxin-antitoxin system</keyword>
<dbReference type="GO" id="GO:0016787">
    <property type="term" value="F:hydrolase activity"/>
    <property type="evidence" value="ECO:0007669"/>
    <property type="project" value="UniProtKB-KW"/>
</dbReference>
<dbReference type="STRING" id="89524.SAMN05444370_11715"/>
<evidence type="ECO:0000259" key="6">
    <source>
        <dbReference type="Pfam" id="PF01850"/>
    </source>
</evidence>
<dbReference type="OrthoDB" id="329172at2"/>
<comment type="similarity">
    <text evidence="5">Belongs to the PINc/VapC protein family.</text>
</comment>
<keyword evidence="5" id="KW-0460">Magnesium</keyword>